<evidence type="ECO:0000313" key="3">
    <source>
        <dbReference type="EMBL" id="KAJ9161166.1"/>
    </source>
</evidence>
<gene>
    <name evidence="3" type="ORF">NKR19_g2560</name>
</gene>
<feature type="domain" description="DUF7582" evidence="2">
    <location>
        <begin position="25"/>
        <end position="172"/>
    </location>
</feature>
<dbReference type="AlphaFoldDB" id="A0AA38W291"/>
<organism evidence="3 4">
    <name type="scientific">Coniochaeta hoffmannii</name>
    <dbReference type="NCBI Taxonomy" id="91930"/>
    <lineage>
        <taxon>Eukaryota</taxon>
        <taxon>Fungi</taxon>
        <taxon>Dikarya</taxon>
        <taxon>Ascomycota</taxon>
        <taxon>Pezizomycotina</taxon>
        <taxon>Sordariomycetes</taxon>
        <taxon>Sordariomycetidae</taxon>
        <taxon>Coniochaetales</taxon>
        <taxon>Coniochaetaceae</taxon>
        <taxon>Coniochaeta</taxon>
    </lineage>
</organism>
<evidence type="ECO:0000256" key="1">
    <source>
        <dbReference type="SAM" id="MobiDB-lite"/>
    </source>
</evidence>
<name>A0AA38W291_9PEZI</name>
<feature type="compositionally biased region" description="Low complexity" evidence="1">
    <location>
        <begin position="229"/>
        <end position="243"/>
    </location>
</feature>
<keyword evidence="4" id="KW-1185">Reference proteome</keyword>
<dbReference type="Proteomes" id="UP001174691">
    <property type="component" value="Unassembled WGS sequence"/>
</dbReference>
<reference evidence="3" key="1">
    <citation type="submission" date="2022-07" db="EMBL/GenBank/DDBJ databases">
        <title>Fungi with potential for degradation of polypropylene.</title>
        <authorList>
            <person name="Gostincar C."/>
        </authorList>
    </citation>
    <scope>NUCLEOTIDE SEQUENCE</scope>
    <source>
        <strain evidence="3">EXF-13287</strain>
    </source>
</reference>
<proteinExistence type="predicted"/>
<dbReference type="Pfam" id="PF24483">
    <property type="entry name" value="DUF7582"/>
    <property type="match status" value="1"/>
</dbReference>
<evidence type="ECO:0000259" key="2">
    <source>
        <dbReference type="Pfam" id="PF24483"/>
    </source>
</evidence>
<evidence type="ECO:0000313" key="4">
    <source>
        <dbReference type="Proteomes" id="UP001174691"/>
    </source>
</evidence>
<protein>
    <recommendedName>
        <fullName evidence="2">DUF7582 domain-containing protein</fullName>
    </recommendedName>
</protein>
<sequence>MSLKHSISSPLEAVTGMEGLVVAGPFGVRLVHTSPVSSKEERILKQTMQKAERKFHLGPEWFPPAVAPSECGLTADLVHRSLAQNELVFSSSGLSLLTLDRLYTFKSALTSYAATRSSCMLEDAVDELRRLVLAQGGCKVRKSLLQSRFTWLGPVSDSALSDVIRMYRRAYGGLNGESGVENDGDAQTTSSDDTSASWPLPEEPIFMIGSDDFDNDKPLPALPDEAWQSASETTSESGESSGWDSEDLPSLYLSRTNSNRIQKRYAVVGLDLRRGLEFEVEDYYRLSSARDLLTEREEAEAAAWAAAGASGEDADLADGMLVIGLTDGEPEATGSACVTERRPRQSAAEDVCFAPLAAADDQVGRVTPKAEKPRLQLQTCVPSPSLGITKPVALRMPTLKLQTAFNTDPVLTKPVPITPLSRRLTLSGAESTMNLVGMTPIEGRMLGFDALLCSQRDNKRGSFEDEEDGELTAKPISGHPGRQHRWTQRWNNIGIDGRLSSSTLSVEHQDDRLGPMTPNGYDDISPVTRGEWGFLFQGETWQPGRTVTVETC</sequence>
<comment type="caution">
    <text evidence="3">The sequence shown here is derived from an EMBL/GenBank/DDBJ whole genome shotgun (WGS) entry which is preliminary data.</text>
</comment>
<accession>A0AA38W291</accession>
<dbReference type="InterPro" id="IPR056004">
    <property type="entry name" value="DUF7582"/>
</dbReference>
<feature type="region of interest" description="Disordered" evidence="1">
    <location>
        <begin position="217"/>
        <end position="246"/>
    </location>
</feature>
<feature type="region of interest" description="Disordered" evidence="1">
    <location>
        <begin position="176"/>
        <end position="200"/>
    </location>
</feature>
<feature type="compositionally biased region" description="Low complexity" evidence="1">
    <location>
        <begin position="185"/>
        <end position="197"/>
    </location>
</feature>
<dbReference type="EMBL" id="JANBVN010000026">
    <property type="protein sequence ID" value="KAJ9161166.1"/>
    <property type="molecule type" value="Genomic_DNA"/>
</dbReference>
<feature type="region of interest" description="Disordered" evidence="1">
    <location>
        <begin position="460"/>
        <end position="484"/>
    </location>
</feature>